<sequence>MISSSRSAQICTHGIISPAQHLPFDVLSEIFKYLPDLELAEEAESEVISPKTGPYILRPAKYPWYLTRICSAWR</sequence>
<dbReference type="OrthoDB" id="3365698at2759"/>
<dbReference type="Proteomes" id="UP000799118">
    <property type="component" value="Unassembled WGS sequence"/>
</dbReference>
<gene>
    <name evidence="1" type="ORF">BT96DRAFT_286799</name>
</gene>
<evidence type="ECO:0000313" key="2">
    <source>
        <dbReference type="Proteomes" id="UP000799118"/>
    </source>
</evidence>
<organism evidence="1 2">
    <name type="scientific">Gymnopus androsaceus JB14</name>
    <dbReference type="NCBI Taxonomy" id="1447944"/>
    <lineage>
        <taxon>Eukaryota</taxon>
        <taxon>Fungi</taxon>
        <taxon>Dikarya</taxon>
        <taxon>Basidiomycota</taxon>
        <taxon>Agaricomycotina</taxon>
        <taxon>Agaricomycetes</taxon>
        <taxon>Agaricomycetidae</taxon>
        <taxon>Agaricales</taxon>
        <taxon>Marasmiineae</taxon>
        <taxon>Omphalotaceae</taxon>
        <taxon>Gymnopus</taxon>
    </lineage>
</organism>
<protein>
    <recommendedName>
        <fullName evidence="3">F-box domain-containing protein</fullName>
    </recommendedName>
</protein>
<reference evidence="1" key="1">
    <citation type="journal article" date="2019" name="Environ. Microbiol.">
        <title>Fungal ecological strategies reflected in gene transcription - a case study of two litter decomposers.</title>
        <authorList>
            <person name="Barbi F."/>
            <person name="Kohler A."/>
            <person name="Barry K."/>
            <person name="Baskaran P."/>
            <person name="Daum C."/>
            <person name="Fauchery L."/>
            <person name="Ihrmark K."/>
            <person name="Kuo A."/>
            <person name="LaButti K."/>
            <person name="Lipzen A."/>
            <person name="Morin E."/>
            <person name="Grigoriev I.V."/>
            <person name="Henrissat B."/>
            <person name="Lindahl B."/>
            <person name="Martin F."/>
        </authorList>
    </citation>
    <scope>NUCLEOTIDE SEQUENCE</scope>
    <source>
        <strain evidence="1">JB14</strain>
    </source>
</reference>
<name>A0A6A4H498_9AGAR</name>
<accession>A0A6A4H498</accession>
<keyword evidence="2" id="KW-1185">Reference proteome</keyword>
<evidence type="ECO:0008006" key="3">
    <source>
        <dbReference type="Google" id="ProtNLM"/>
    </source>
</evidence>
<dbReference type="EMBL" id="ML769604">
    <property type="protein sequence ID" value="KAE9392105.1"/>
    <property type="molecule type" value="Genomic_DNA"/>
</dbReference>
<evidence type="ECO:0000313" key="1">
    <source>
        <dbReference type="EMBL" id="KAE9392105.1"/>
    </source>
</evidence>
<proteinExistence type="predicted"/>
<dbReference type="AlphaFoldDB" id="A0A6A4H498"/>